<evidence type="ECO:0000313" key="1">
    <source>
        <dbReference type="EMBL" id="ALK44372.1"/>
    </source>
</evidence>
<accession>A0A0N7J5N6</accession>
<dbReference type="EMBL" id="KT428295">
    <property type="protein sequence ID" value="ALK44372.1"/>
    <property type="molecule type" value="Genomic_DNA"/>
</dbReference>
<proteinExistence type="predicted"/>
<name>A0A0N7J5N6_9GAMM</name>
<sequence>MDEDEFDRALYAEITKRLSEEYPNEKISPEKVAYFVVENLIFQ</sequence>
<protein>
    <submittedName>
        <fullName evidence="1">Uncharacterized protein</fullName>
    </submittedName>
</protein>
<dbReference type="AlphaFoldDB" id="A0A0N7J5N6"/>
<reference evidence="1" key="1">
    <citation type="submission" date="2015-08" db="EMBL/GenBank/DDBJ databases">
        <title>Partial sequence of psychrophilic Colwellia sp.</title>
        <authorList>
            <person name="Pankowski J.A."/>
            <person name="Leong J.S."/>
            <person name="Nano F.E."/>
        </authorList>
    </citation>
    <scope>NUCLEOTIDE SEQUENCE</scope>
    <source>
        <strain evidence="1">C1</strain>
    </source>
</reference>
<organism evidence="1">
    <name type="scientific">Colwellia sp. C1</name>
    <dbReference type="NCBI Taxonomy" id="1737566"/>
    <lineage>
        <taxon>Bacteria</taxon>
        <taxon>Pseudomonadati</taxon>
        <taxon>Pseudomonadota</taxon>
        <taxon>Gammaproteobacteria</taxon>
        <taxon>Alteromonadales</taxon>
        <taxon>Colwelliaceae</taxon>
        <taxon>Colwellia</taxon>
    </lineage>
</organism>